<sequence length="155" mass="17521">MYIHPYNPNILVIEEDMPASDSASVPAPHLWRINLSRNYDYATVPLDADQNNQAHLYPNAIDIKGLVPPPMYYFPRRFRDPEARKAAQIYTSLEPTVDPRNLMQAENFHVEGIAAPNLHLMAGPNHSLIGHPPTIVLPPSHFTILASRFRASFRS</sequence>
<reference evidence="1" key="1">
    <citation type="submission" date="2020-11" db="EMBL/GenBank/DDBJ databases">
        <authorList>
            <consortium name="DOE Joint Genome Institute"/>
            <person name="Ahrendt S."/>
            <person name="Riley R."/>
            <person name="Andreopoulos W."/>
            <person name="Labutti K."/>
            <person name="Pangilinan J."/>
            <person name="Ruiz-Duenas F.J."/>
            <person name="Barrasa J.M."/>
            <person name="Sanchez-Garcia M."/>
            <person name="Camarero S."/>
            <person name="Miyauchi S."/>
            <person name="Serrano A."/>
            <person name="Linde D."/>
            <person name="Babiker R."/>
            <person name="Drula E."/>
            <person name="Ayuso-Fernandez I."/>
            <person name="Pacheco R."/>
            <person name="Padilla G."/>
            <person name="Ferreira P."/>
            <person name="Barriuso J."/>
            <person name="Kellner H."/>
            <person name="Castanera R."/>
            <person name="Alfaro M."/>
            <person name="Ramirez L."/>
            <person name="Pisabarro A.G."/>
            <person name="Kuo A."/>
            <person name="Tritt A."/>
            <person name="Lipzen A."/>
            <person name="He G."/>
            <person name="Yan M."/>
            <person name="Ng V."/>
            <person name="Cullen D."/>
            <person name="Martin F."/>
            <person name="Rosso M.-N."/>
            <person name="Henrissat B."/>
            <person name="Hibbett D."/>
            <person name="Martinez A.T."/>
            <person name="Grigoriev I.V."/>
        </authorList>
    </citation>
    <scope>NUCLEOTIDE SEQUENCE</scope>
    <source>
        <strain evidence="1">CIRM-BRFM 674</strain>
    </source>
</reference>
<comment type="caution">
    <text evidence="1">The sequence shown here is derived from an EMBL/GenBank/DDBJ whole genome shotgun (WGS) entry which is preliminary data.</text>
</comment>
<evidence type="ECO:0000313" key="1">
    <source>
        <dbReference type="EMBL" id="KAF9470746.1"/>
    </source>
</evidence>
<keyword evidence="2" id="KW-1185">Reference proteome</keyword>
<dbReference type="EMBL" id="MU155860">
    <property type="protein sequence ID" value="KAF9470746.1"/>
    <property type="molecule type" value="Genomic_DNA"/>
</dbReference>
<accession>A0A9P5YMY0</accession>
<evidence type="ECO:0000313" key="2">
    <source>
        <dbReference type="Proteomes" id="UP000807469"/>
    </source>
</evidence>
<dbReference type="AlphaFoldDB" id="A0A9P5YMY0"/>
<proteinExistence type="predicted"/>
<gene>
    <name evidence="1" type="ORF">BDN70DRAFT_939455</name>
</gene>
<organism evidence="1 2">
    <name type="scientific">Pholiota conissans</name>
    <dbReference type="NCBI Taxonomy" id="109636"/>
    <lineage>
        <taxon>Eukaryota</taxon>
        <taxon>Fungi</taxon>
        <taxon>Dikarya</taxon>
        <taxon>Basidiomycota</taxon>
        <taxon>Agaricomycotina</taxon>
        <taxon>Agaricomycetes</taxon>
        <taxon>Agaricomycetidae</taxon>
        <taxon>Agaricales</taxon>
        <taxon>Agaricineae</taxon>
        <taxon>Strophariaceae</taxon>
        <taxon>Pholiota</taxon>
    </lineage>
</organism>
<dbReference type="Proteomes" id="UP000807469">
    <property type="component" value="Unassembled WGS sequence"/>
</dbReference>
<name>A0A9P5YMY0_9AGAR</name>
<protein>
    <submittedName>
        <fullName evidence="1">Uncharacterized protein</fullName>
    </submittedName>
</protein>